<evidence type="ECO:0000313" key="1">
    <source>
        <dbReference type="EMBL" id="KAF7814809.1"/>
    </source>
</evidence>
<protein>
    <submittedName>
        <fullName evidence="1">Reverse transcriptase</fullName>
    </submittedName>
</protein>
<dbReference type="EMBL" id="JAAIUW010000009">
    <property type="protein sequence ID" value="KAF7814809.1"/>
    <property type="molecule type" value="Genomic_DNA"/>
</dbReference>
<dbReference type="PANTHER" id="PTHR33116:SF86">
    <property type="entry name" value="REVERSE TRANSCRIPTASE DOMAIN-CONTAINING PROTEIN"/>
    <property type="match status" value="1"/>
</dbReference>
<keyword evidence="1" id="KW-0695">RNA-directed DNA polymerase</keyword>
<dbReference type="Proteomes" id="UP000634136">
    <property type="component" value="Unassembled WGS sequence"/>
</dbReference>
<keyword evidence="1" id="KW-0548">Nucleotidyltransferase</keyword>
<accession>A0A834T2X7</accession>
<organism evidence="1 2">
    <name type="scientific">Senna tora</name>
    <dbReference type="NCBI Taxonomy" id="362788"/>
    <lineage>
        <taxon>Eukaryota</taxon>
        <taxon>Viridiplantae</taxon>
        <taxon>Streptophyta</taxon>
        <taxon>Embryophyta</taxon>
        <taxon>Tracheophyta</taxon>
        <taxon>Spermatophyta</taxon>
        <taxon>Magnoliopsida</taxon>
        <taxon>eudicotyledons</taxon>
        <taxon>Gunneridae</taxon>
        <taxon>Pentapetalae</taxon>
        <taxon>rosids</taxon>
        <taxon>fabids</taxon>
        <taxon>Fabales</taxon>
        <taxon>Fabaceae</taxon>
        <taxon>Caesalpinioideae</taxon>
        <taxon>Cassia clade</taxon>
        <taxon>Senna</taxon>
    </lineage>
</organism>
<name>A0A834T2X7_9FABA</name>
<dbReference type="PANTHER" id="PTHR33116">
    <property type="entry name" value="REVERSE TRANSCRIPTASE ZINC-BINDING DOMAIN-CONTAINING PROTEIN-RELATED-RELATED"/>
    <property type="match status" value="1"/>
</dbReference>
<proteinExistence type="predicted"/>
<dbReference type="InterPro" id="IPR044730">
    <property type="entry name" value="RNase_H-like_dom_plant"/>
</dbReference>
<evidence type="ECO:0000313" key="2">
    <source>
        <dbReference type="Proteomes" id="UP000634136"/>
    </source>
</evidence>
<gene>
    <name evidence="1" type="ORF">G2W53_028778</name>
</gene>
<reference evidence="1" key="1">
    <citation type="submission" date="2020-09" db="EMBL/GenBank/DDBJ databases">
        <title>Genome-Enabled Discovery of Anthraquinone Biosynthesis in Senna tora.</title>
        <authorList>
            <person name="Kang S.-H."/>
            <person name="Pandey R.P."/>
            <person name="Lee C.-M."/>
            <person name="Sim J.-S."/>
            <person name="Jeong J.-T."/>
            <person name="Choi B.-S."/>
            <person name="Jung M."/>
            <person name="Ginzburg D."/>
            <person name="Zhao K."/>
            <person name="Won S.Y."/>
            <person name="Oh T.-J."/>
            <person name="Yu Y."/>
            <person name="Kim N.-H."/>
            <person name="Lee O.R."/>
            <person name="Lee T.-H."/>
            <person name="Bashyal P."/>
            <person name="Kim T.-S."/>
            <person name="Lee W.-H."/>
            <person name="Kawkins C."/>
            <person name="Kim C.-K."/>
            <person name="Kim J.S."/>
            <person name="Ahn B.O."/>
            <person name="Rhee S.Y."/>
            <person name="Sohng J.K."/>
        </authorList>
    </citation>
    <scope>NUCLEOTIDE SEQUENCE</scope>
    <source>
        <tissue evidence="1">Leaf</tissue>
    </source>
</reference>
<sequence>MFARVDAKSIQAVKYVLENFLLNSGLSINNEKSSIWFSPNTLVSDRVNATQILGFGESPKPSKYLGFPLGISKRVSDFKPFVDKVLDKVESWKYLSKAERNIAFLAKLCWRIKHEHNSTWVDIMSHYLGNEGGRLNGSPLGKGLGIGLNLLNMGLRNNIYSGRDTNFWVDDWLPIGPIRSLTIGPLNKDEEKLPVNSMARDLGLWNLDLISFDLPLPVLRAMQSVACCKDAFEWIMLNIVCPICSVGVESLDHLFANCFETRRVWEVMNINPTILDSGSCFQRWLKLNAELSEGNSLMAELWAIVEGINLAKHLHCDKRLWNPTHFLQAILLGFSKAKVVHTHREGNACADILAKLAIATNSPLL</sequence>
<keyword evidence="1" id="KW-0808">Transferase</keyword>
<dbReference type="GO" id="GO:0003964">
    <property type="term" value="F:RNA-directed DNA polymerase activity"/>
    <property type="evidence" value="ECO:0007669"/>
    <property type="project" value="UniProtKB-KW"/>
</dbReference>
<keyword evidence="2" id="KW-1185">Reference proteome</keyword>
<dbReference type="AlphaFoldDB" id="A0A834T2X7"/>
<dbReference type="OrthoDB" id="1929473at2759"/>
<dbReference type="CDD" id="cd06222">
    <property type="entry name" value="RNase_H_like"/>
    <property type="match status" value="1"/>
</dbReference>
<comment type="caution">
    <text evidence="1">The sequence shown here is derived from an EMBL/GenBank/DDBJ whole genome shotgun (WGS) entry which is preliminary data.</text>
</comment>